<feature type="transmembrane region" description="Helical" evidence="2">
    <location>
        <begin position="113"/>
        <end position="136"/>
    </location>
</feature>
<evidence type="ECO:0008006" key="5">
    <source>
        <dbReference type="Google" id="ProtNLM"/>
    </source>
</evidence>
<dbReference type="Proteomes" id="UP001236585">
    <property type="component" value="Chromosome"/>
</dbReference>
<name>A0ABY8VUK0_9MYCO</name>
<evidence type="ECO:0000256" key="2">
    <source>
        <dbReference type="SAM" id="Phobius"/>
    </source>
</evidence>
<keyword evidence="2" id="KW-0472">Membrane</keyword>
<feature type="compositionally biased region" description="Acidic residues" evidence="1">
    <location>
        <begin position="168"/>
        <end position="201"/>
    </location>
</feature>
<dbReference type="EMBL" id="CP126981">
    <property type="protein sequence ID" value="WIM86474.1"/>
    <property type="molecule type" value="Genomic_DNA"/>
</dbReference>
<dbReference type="Pfam" id="PF26307">
    <property type="entry name" value="LUCA"/>
    <property type="match status" value="1"/>
</dbReference>
<keyword evidence="2" id="KW-1133">Transmembrane helix</keyword>
<reference evidence="3 4" key="1">
    <citation type="journal article" date="2023" name="Microbiol. Resour. Announc.">
        <title>Complete Genome Sequence of Mycobacterium wuenschmanii, a novel Nontuberculous Mycobacterium Isolated from a captive population of Amazon Milk Frogs.</title>
        <authorList>
            <person name="Hicks J."/>
            <person name="Zeineldin M."/>
            <person name="Ward H."/>
            <person name="Wuenschmann A."/>
            <person name="Camp P."/>
            <person name="Farrell D."/>
            <person name="Lehman K."/>
            <person name="Thacker T."/>
            <person name="Cuthbert E."/>
        </authorList>
    </citation>
    <scope>NUCLEOTIDE SEQUENCE [LARGE SCALE GENOMIC DNA]</scope>
    <source>
        <strain evidence="3 4">Wuenschmanii</strain>
    </source>
</reference>
<feature type="transmembrane region" description="Helical" evidence="2">
    <location>
        <begin position="85"/>
        <end position="107"/>
    </location>
</feature>
<feature type="transmembrane region" description="Helical" evidence="2">
    <location>
        <begin position="42"/>
        <end position="64"/>
    </location>
</feature>
<feature type="transmembrane region" description="Helical" evidence="2">
    <location>
        <begin position="12"/>
        <end position="30"/>
    </location>
</feature>
<evidence type="ECO:0000313" key="4">
    <source>
        <dbReference type="Proteomes" id="UP001236585"/>
    </source>
</evidence>
<evidence type="ECO:0000313" key="3">
    <source>
        <dbReference type="EMBL" id="WIM86474.1"/>
    </source>
</evidence>
<proteinExistence type="predicted"/>
<sequence length="270" mass="29015">MGRRATKFWHAALSLAAGVLYFCFVLPRWWELMGDTSHSLGTVARIAAGLLIGLAGLPVVLSLVQLRKPEFGTPALALNLRTASVVAHVTAGVLIVGTAISEIWLSLDSVGQWLFGIYGAAAAIALLGIAAFYLSFVAEQAPPPPKPLKPKSERRERRERRRRGKQDDEADAEADDATDEADDETEASEDDEADASDDDAAEMTATEATTGDVESTAEEAPTIEAAEASDDTDDTAEAEAEESGGLRNRRPSGKVSHRRRRSRRDVAVDE</sequence>
<feature type="compositionally biased region" description="Acidic residues" evidence="1">
    <location>
        <begin position="227"/>
        <end position="242"/>
    </location>
</feature>
<dbReference type="InterPro" id="IPR058689">
    <property type="entry name" value="LUCA"/>
</dbReference>
<feature type="region of interest" description="Disordered" evidence="1">
    <location>
        <begin position="142"/>
        <end position="270"/>
    </location>
</feature>
<dbReference type="RefSeq" id="WP_285185829.1">
    <property type="nucleotide sequence ID" value="NZ_CP126981.1"/>
</dbReference>
<feature type="compositionally biased region" description="Basic residues" evidence="1">
    <location>
        <begin position="247"/>
        <end position="263"/>
    </location>
</feature>
<organism evidence="3 4">
    <name type="scientific">Candidatus Mycobacterium wuenschmannii</name>
    <dbReference type="NCBI Taxonomy" id="3027808"/>
    <lineage>
        <taxon>Bacteria</taxon>
        <taxon>Bacillati</taxon>
        <taxon>Actinomycetota</taxon>
        <taxon>Actinomycetes</taxon>
        <taxon>Mycobacteriales</taxon>
        <taxon>Mycobacteriaceae</taxon>
        <taxon>Mycobacterium</taxon>
    </lineage>
</organism>
<gene>
    <name evidence="3" type="ORF">PT015_16415</name>
</gene>
<protein>
    <recommendedName>
        <fullName evidence="5">Transmembrane protein</fullName>
    </recommendedName>
</protein>
<keyword evidence="4" id="KW-1185">Reference proteome</keyword>
<keyword evidence="2" id="KW-0812">Transmembrane</keyword>
<evidence type="ECO:0000256" key="1">
    <source>
        <dbReference type="SAM" id="MobiDB-lite"/>
    </source>
</evidence>
<accession>A0ABY8VUK0</accession>